<proteinExistence type="predicted"/>
<dbReference type="InterPro" id="IPR009003">
    <property type="entry name" value="Peptidase_S1_PA"/>
</dbReference>
<dbReference type="RefSeq" id="WP_067313384.1">
    <property type="nucleotide sequence ID" value="NZ_LRMV01000157.1"/>
</dbReference>
<dbReference type="GO" id="GO:0004553">
    <property type="term" value="F:hydrolase activity, hydrolyzing O-glycosyl compounds"/>
    <property type="evidence" value="ECO:0007669"/>
    <property type="project" value="InterPro"/>
</dbReference>
<dbReference type="AlphaFoldDB" id="A0A120F7K8"/>
<dbReference type="Gene3D" id="2.40.10.10">
    <property type="entry name" value="Trypsin-like serine proteases"/>
    <property type="match status" value="2"/>
</dbReference>
<evidence type="ECO:0000313" key="4">
    <source>
        <dbReference type="Proteomes" id="UP000198226"/>
    </source>
</evidence>
<dbReference type="SMART" id="SM00637">
    <property type="entry name" value="CBD_II"/>
    <property type="match status" value="1"/>
</dbReference>
<reference evidence="4" key="1">
    <citation type="submission" date="2016-06" db="EMBL/GenBank/DDBJ databases">
        <authorList>
            <person name="Varghese N."/>
            <person name="Submissions Spin"/>
        </authorList>
    </citation>
    <scope>NUCLEOTIDE SEQUENCE [LARGE SCALE GENOMIC DNA]</scope>
    <source>
        <strain evidence="4">DSM 44983</strain>
    </source>
</reference>
<dbReference type="OrthoDB" id="4413809at2"/>
<feature type="signal peptide" evidence="2">
    <location>
        <begin position="1"/>
        <end position="33"/>
    </location>
</feature>
<keyword evidence="2" id="KW-0732">Signal</keyword>
<accession>A0A120F7K8</accession>
<dbReference type="SUPFAM" id="SSF50494">
    <property type="entry name" value="Trypsin-like serine proteases"/>
    <property type="match status" value="1"/>
</dbReference>
<dbReference type="InterPro" id="IPR043504">
    <property type="entry name" value="Peptidase_S1_PA_chymotrypsin"/>
</dbReference>
<dbReference type="InterPro" id="IPR033116">
    <property type="entry name" value="TRYPSIN_SER"/>
</dbReference>
<dbReference type="EMBL" id="LT607752">
    <property type="protein sequence ID" value="SCG40159.1"/>
    <property type="molecule type" value="Genomic_DNA"/>
</dbReference>
<dbReference type="SUPFAM" id="SSF49384">
    <property type="entry name" value="Carbohydrate-binding domain"/>
    <property type="match status" value="1"/>
</dbReference>
<dbReference type="InterPro" id="IPR012291">
    <property type="entry name" value="CBM2_carb-bd_dom_sf"/>
</dbReference>
<evidence type="ECO:0000313" key="3">
    <source>
        <dbReference type="EMBL" id="SCG40159.1"/>
    </source>
</evidence>
<keyword evidence="4" id="KW-1185">Reference proteome</keyword>
<dbReference type="Proteomes" id="UP000198226">
    <property type="component" value="Chromosome I"/>
</dbReference>
<dbReference type="InterPro" id="IPR001919">
    <property type="entry name" value="CBD2"/>
</dbReference>
<dbReference type="GO" id="GO:0030247">
    <property type="term" value="F:polysaccharide binding"/>
    <property type="evidence" value="ECO:0007669"/>
    <property type="project" value="UniProtKB-UniRule"/>
</dbReference>
<dbReference type="InterPro" id="IPR008965">
    <property type="entry name" value="CBM2/CBM3_carb-bd_dom_sf"/>
</dbReference>
<gene>
    <name evidence="3" type="ORF">GA0070623_0634</name>
</gene>
<dbReference type="Pfam" id="PF00553">
    <property type="entry name" value="CBM_2"/>
    <property type="match status" value="1"/>
</dbReference>
<dbReference type="Gene3D" id="2.60.40.290">
    <property type="match status" value="1"/>
</dbReference>
<evidence type="ECO:0000256" key="2">
    <source>
        <dbReference type="SAM" id="SignalP"/>
    </source>
</evidence>
<sequence length="513" mass="53149">MTQTWKATPRSVVAGVLLGTMVLAGPLTAPSHAAPSQPFAPSATTPTAEDGRSILDLIPAQTRDRMLAQAPLVDAANIVRTAVDAGTPRGYAGIGLVDDHVTLWWKGALPGDVAAAVATARHTAPVEVVGATYSRTELKKAAAKIAPVVDADPKDAAHAVRLRTDGSGIEVAVDPKIGARQPKLPATGVSTRTVVRERMVERSRYNDSAPYDGGIGIGLTTYACTAGFGVRNYTTNVGYLLTAEHCGPIGQPWHVGWNTNTNTGTLIGYGVASNDDHDTMLVSTSSPGSHIYVGGQNDEVRAQVTGWTQVIPGQLLCQSGYTSAGEIGGPVCNLRVDFHYDDIEDLVEATQLDGDESARGGDSGGPVYAVNANGTVLAAGTTTRSAGPGFGFQDFATARDDYGDIRPATALASTCRVSYVVTDSWGTGFNASVTVYNDGPAVSGWSLGWTFPGSQSVQGHWNGVFQQTGANVTVTNESHNASIPTNGAVSFGFTANGAPATPAPFTLNGTTCN</sequence>
<dbReference type="PROSITE" id="PS51173">
    <property type="entry name" value="CBM2"/>
    <property type="match status" value="1"/>
</dbReference>
<feature type="region of interest" description="Disordered" evidence="1">
    <location>
        <begin position="30"/>
        <end position="50"/>
    </location>
</feature>
<protein>
    <submittedName>
        <fullName evidence="3">Cellulose binding domain-containing protein</fullName>
    </submittedName>
</protein>
<dbReference type="PROSITE" id="PS00135">
    <property type="entry name" value="TRYPSIN_SER"/>
    <property type="match status" value="1"/>
</dbReference>
<name>A0A120F7K8_9ACTN</name>
<evidence type="ECO:0000256" key="1">
    <source>
        <dbReference type="SAM" id="MobiDB-lite"/>
    </source>
</evidence>
<dbReference type="GO" id="GO:0005975">
    <property type="term" value="P:carbohydrate metabolic process"/>
    <property type="evidence" value="ECO:0007669"/>
    <property type="project" value="InterPro"/>
</dbReference>
<organism evidence="3 4">
    <name type="scientific">Micromonospora rifamycinica</name>
    <dbReference type="NCBI Taxonomy" id="291594"/>
    <lineage>
        <taxon>Bacteria</taxon>
        <taxon>Bacillati</taxon>
        <taxon>Actinomycetota</taxon>
        <taxon>Actinomycetes</taxon>
        <taxon>Micromonosporales</taxon>
        <taxon>Micromonosporaceae</taxon>
        <taxon>Micromonospora</taxon>
    </lineage>
</organism>
<feature type="chain" id="PRO_5014529784" evidence="2">
    <location>
        <begin position="34"/>
        <end position="513"/>
    </location>
</feature>